<accession>A0A0S8FPU6</accession>
<reference evidence="1 2" key="1">
    <citation type="journal article" date="2015" name="Microbiome">
        <title>Genomic resolution of linkages in carbon, nitrogen, and sulfur cycling among widespread estuary sediment bacteria.</title>
        <authorList>
            <person name="Baker B.J."/>
            <person name="Lazar C.S."/>
            <person name="Teske A.P."/>
            <person name="Dick G.J."/>
        </authorList>
    </citation>
    <scope>NUCLEOTIDE SEQUENCE [LARGE SCALE GENOMIC DNA]</scope>
    <source>
        <strain evidence="1">SM23_42</strain>
    </source>
</reference>
<proteinExistence type="predicted"/>
<dbReference type="AlphaFoldDB" id="A0A0S8FPU6"/>
<gene>
    <name evidence="1" type="ORF">AMJ83_11595</name>
</gene>
<name>A0A0S8FPU6_UNCW3</name>
<dbReference type="Proteomes" id="UP000051373">
    <property type="component" value="Unassembled WGS sequence"/>
</dbReference>
<comment type="caution">
    <text evidence="1">The sequence shown here is derived from an EMBL/GenBank/DDBJ whole genome shotgun (WGS) entry which is preliminary data.</text>
</comment>
<dbReference type="Gene3D" id="2.70.70.10">
    <property type="entry name" value="Glucose Permease (Domain IIA)"/>
    <property type="match status" value="1"/>
</dbReference>
<protein>
    <submittedName>
        <fullName evidence="1">Uncharacterized protein</fullName>
    </submittedName>
</protein>
<organism evidence="1 2">
    <name type="scientific">candidate division WOR_3 bacterium SM23_42</name>
    <dbReference type="NCBI Taxonomy" id="1703779"/>
    <lineage>
        <taxon>Bacteria</taxon>
        <taxon>Bacteria division WOR-3</taxon>
    </lineage>
</organism>
<dbReference type="EMBL" id="LJUJ01000053">
    <property type="protein sequence ID" value="KPK62122.1"/>
    <property type="molecule type" value="Genomic_DNA"/>
</dbReference>
<dbReference type="InterPro" id="IPR011055">
    <property type="entry name" value="Dup_hybrid_motif"/>
</dbReference>
<dbReference type="CDD" id="cd12797">
    <property type="entry name" value="M23_peptidase"/>
    <property type="match status" value="1"/>
</dbReference>
<evidence type="ECO:0000313" key="1">
    <source>
        <dbReference type="EMBL" id="KPK62122.1"/>
    </source>
</evidence>
<evidence type="ECO:0000313" key="2">
    <source>
        <dbReference type="Proteomes" id="UP000051373"/>
    </source>
</evidence>
<dbReference type="SUPFAM" id="SSF51261">
    <property type="entry name" value="Duplicated hybrid motif"/>
    <property type="match status" value="1"/>
</dbReference>
<sequence length="407" mass="45556">MTILMLSFYLLSVGWPLAPQDSMHACCDYYAAYREGSGGDIDLHTSIDVWCDTSGVPVYAVADGYVKVWVNTWGGSPYGWGLGIGDEYGTDSMNVWSYWHLNSTMYHLEAGDTCSAGELIGYIVHWFDTGQPVRFHHVDLGRRRSAYPWTSALVIQNPLVLVAPNTDTLDPVFEDAHATGRFAFCRDNTSDYLDPDSLHGDVDIIALIHDLTGYPTAWPEWDRLTPYKIEYRIHGPDTIPTIRMMEFSGLLNWDSLSAVTIYKNDAVCNSSGPYYAKDFYFIVTNTDGDTLIEPSDSAGCWQTDSCEDGTYWVVVTAYDICGNMQSDSMQVTVQNGPGVEEWPIAKPIEHDDNITATIFYGPLQLPEDRKCIIYDIAGRVVESDKLQPGIYFIEVDGVVTQKVVKIR</sequence>